<dbReference type="GO" id="GO:0030145">
    <property type="term" value="F:manganese ion binding"/>
    <property type="evidence" value="ECO:0007669"/>
    <property type="project" value="UniProtKB-UniRule"/>
</dbReference>
<comment type="catalytic activity">
    <reaction evidence="8">
        <text>L-threonyl-[protein] + ATP = 3-O-(5'-adenylyl)-L-threonyl-[protein] + diphosphate</text>
        <dbReference type="Rhea" id="RHEA:54292"/>
        <dbReference type="Rhea" id="RHEA-COMP:11060"/>
        <dbReference type="Rhea" id="RHEA-COMP:13847"/>
        <dbReference type="ChEBI" id="CHEBI:30013"/>
        <dbReference type="ChEBI" id="CHEBI:30616"/>
        <dbReference type="ChEBI" id="CHEBI:33019"/>
        <dbReference type="ChEBI" id="CHEBI:138113"/>
        <dbReference type="EC" id="2.7.7.108"/>
    </reaction>
</comment>
<comment type="cofactor">
    <cofactor evidence="8">
        <name>Mg(2+)</name>
        <dbReference type="ChEBI" id="CHEBI:18420"/>
    </cofactor>
    <cofactor evidence="8">
        <name>Mn(2+)</name>
        <dbReference type="ChEBI" id="CHEBI:29035"/>
    </cofactor>
</comment>
<feature type="binding site" evidence="8">
    <location>
        <position position="118"/>
    </location>
    <ligand>
        <name>ATP</name>
        <dbReference type="ChEBI" id="CHEBI:30616"/>
    </ligand>
</feature>
<keyword evidence="4 8" id="KW-0479">Metal-binding</keyword>
<dbReference type="NCBIfam" id="NF000658">
    <property type="entry name" value="PRK00029.1"/>
    <property type="match status" value="1"/>
</dbReference>
<comment type="catalytic activity">
    <reaction evidence="8">
        <text>L-tyrosyl-[protein] + ATP = O-(5'-adenylyl)-L-tyrosyl-[protein] + diphosphate</text>
        <dbReference type="Rhea" id="RHEA:54288"/>
        <dbReference type="Rhea" id="RHEA-COMP:10136"/>
        <dbReference type="Rhea" id="RHEA-COMP:13846"/>
        <dbReference type="ChEBI" id="CHEBI:30616"/>
        <dbReference type="ChEBI" id="CHEBI:33019"/>
        <dbReference type="ChEBI" id="CHEBI:46858"/>
        <dbReference type="ChEBI" id="CHEBI:83624"/>
        <dbReference type="EC" id="2.7.7.108"/>
    </reaction>
</comment>
<feature type="binding site" evidence="8">
    <location>
        <position position="97"/>
    </location>
    <ligand>
        <name>ATP</name>
        <dbReference type="ChEBI" id="CHEBI:30616"/>
    </ligand>
</feature>
<evidence type="ECO:0000256" key="2">
    <source>
        <dbReference type="ARBA" id="ARBA00022679"/>
    </source>
</evidence>
<keyword evidence="5 8" id="KW-0547">Nucleotide-binding</keyword>
<feature type="binding site" evidence="8">
    <location>
        <position position="267"/>
    </location>
    <ligand>
        <name>ATP</name>
        <dbReference type="ChEBI" id="CHEBI:30616"/>
    </ligand>
</feature>
<dbReference type="PANTHER" id="PTHR32057:SF14">
    <property type="entry name" value="PROTEIN ADENYLYLTRANSFERASE SELO, MITOCHONDRIAL"/>
    <property type="match status" value="1"/>
</dbReference>
<feature type="binding site" evidence="8">
    <location>
        <position position="131"/>
    </location>
    <ligand>
        <name>ATP</name>
        <dbReference type="ChEBI" id="CHEBI:30616"/>
    </ligand>
</feature>
<keyword evidence="2 8" id="KW-0808">Transferase</keyword>
<comment type="function">
    <text evidence="8">Nucleotidyltransferase involved in the post-translational modification of proteins. It can catalyze the addition of adenosine monophosphate (AMP) or uridine monophosphate (UMP) to a protein, resulting in modifications known as AMPylation and UMPylation.</text>
</comment>
<feature type="binding site" evidence="8">
    <location>
        <position position="267"/>
    </location>
    <ligand>
        <name>Mg(2+)</name>
        <dbReference type="ChEBI" id="CHEBI:18420"/>
    </ligand>
</feature>
<evidence type="ECO:0000256" key="8">
    <source>
        <dbReference type="HAMAP-Rule" id="MF_00692"/>
    </source>
</evidence>
<evidence type="ECO:0000256" key="3">
    <source>
        <dbReference type="ARBA" id="ARBA00022695"/>
    </source>
</evidence>
<feature type="active site" description="Proton acceptor" evidence="8">
    <location>
        <position position="257"/>
    </location>
</feature>
<feature type="binding site" evidence="8">
    <location>
        <position position="95"/>
    </location>
    <ligand>
        <name>ATP</name>
        <dbReference type="ChEBI" id="CHEBI:30616"/>
    </ligand>
</feature>
<dbReference type="PANTHER" id="PTHR32057">
    <property type="entry name" value="PROTEIN ADENYLYLTRANSFERASE SELO, MITOCHONDRIAL"/>
    <property type="match status" value="1"/>
</dbReference>
<organism evidence="9 10">
    <name type="scientific">Undibacterium piscinae</name>
    <dbReference type="NCBI Taxonomy" id="2495591"/>
    <lineage>
        <taxon>Bacteria</taxon>
        <taxon>Pseudomonadati</taxon>
        <taxon>Pseudomonadota</taxon>
        <taxon>Betaproteobacteria</taxon>
        <taxon>Burkholderiales</taxon>
        <taxon>Oxalobacteraceae</taxon>
        <taxon>Undibacterium</taxon>
    </lineage>
</organism>
<evidence type="ECO:0000256" key="7">
    <source>
        <dbReference type="ARBA" id="ARBA00022842"/>
    </source>
</evidence>
<dbReference type="InterPro" id="IPR003846">
    <property type="entry name" value="SelO"/>
</dbReference>
<dbReference type="Pfam" id="PF02696">
    <property type="entry name" value="SelO"/>
    <property type="match status" value="1"/>
</dbReference>
<feature type="binding site" evidence="8">
    <location>
        <position position="188"/>
    </location>
    <ligand>
        <name>ATP</name>
        <dbReference type="ChEBI" id="CHEBI:30616"/>
    </ligand>
</feature>
<evidence type="ECO:0000313" key="10">
    <source>
        <dbReference type="Proteomes" id="UP000274350"/>
    </source>
</evidence>
<keyword evidence="10" id="KW-1185">Reference proteome</keyword>
<dbReference type="EC" id="2.7.7.-" evidence="8"/>
<gene>
    <name evidence="8" type="primary">ydiU</name>
    <name evidence="8" type="synonym">selO</name>
    <name evidence="9" type="ORF">EJG51_014290</name>
</gene>
<feature type="binding site" evidence="8">
    <location>
        <position position="258"/>
    </location>
    <ligand>
        <name>Mg(2+)</name>
        <dbReference type="ChEBI" id="CHEBI:18420"/>
    </ligand>
</feature>
<keyword evidence="8" id="KW-0464">Manganese</keyword>
<evidence type="ECO:0000256" key="6">
    <source>
        <dbReference type="ARBA" id="ARBA00022840"/>
    </source>
</evidence>
<keyword evidence="3 8" id="KW-0548">Nucleotidyltransferase</keyword>
<feature type="binding site" evidence="8">
    <location>
        <position position="98"/>
    </location>
    <ligand>
        <name>ATP</name>
        <dbReference type="ChEBI" id="CHEBI:30616"/>
    </ligand>
</feature>
<sequence>MKSNTMNTSAGLVFDNSYARELGGLYATWQAAQVPQASMVKFNRSLAAELGLDVTALETELGTAIFSGNQVPEGATPLAQAYSGHQFGRFSPQLGDGRALLLGEVIDPLGRRRDIAFKGSGRTPFSRGGDGKATLGPMLREYLIGEAMHALGIPTTRALAVVNTGEAVLREGVLPGAILTRVASSHLRVGTFQFVAAKDQDDVLRQFADYVIARHDPALAGETNPYLSLLQAVSERQAALIAQWMLNGFIHGVMNTDNMTISGETIDYGPCAFMDSYDPDTVFSSIDSQGRYAYSNQPRIAQWNLARLAETLLTLIDPEPARAVTLATAVLDDFPQRYQQHWLTGMRRKLGLSGEQAGDLELAEDFLESMAGQDVDFTLAFRRLADSAMCQHAMAQRKSEWQGALMGKIA</sequence>
<feature type="binding site" evidence="8">
    <location>
        <position position="130"/>
    </location>
    <ligand>
        <name>ATP</name>
        <dbReference type="ChEBI" id="CHEBI:30616"/>
    </ligand>
</feature>
<dbReference type="GO" id="GO:0005524">
    <property type="term" value="F:ATP binding"/>
    <property type="evidence" value="ECO:0007669"/>
    <property type="project" value="UniProtKB-UniRule"/>
</dbReference>
<dbReference type="AlphaFoldDB" id="A0A6M4A618"/>
<keyword evidence="6 8" id="KW-0067">ATP-binding</keyword>
<comment type="similarity">
    <text evidence="1 8">Belongs to the SELO family.</text>
</comment>
<comment type="catalytic activity">
    <reaction evidence="8">
        <text>L-seryl-[protein] + ATP = 3-O-(5'-adenylyl)-L-seryl-[protein] + diphosphate</text>
        <dbReference type="Rhea" id="RHEA:58120"/>
        <dbReference type="Rhea" id="RHEA-COMP:9863"/>
        <dbReference type="Rhea" id="RHEA-COMP:15073"/>
        <dbReference type="ChEBI" id="CHEBI:29999"/>
        <dbReference type="ChEBI" id="CHEBI:30616"/>
        <dbReference type="ChEBI" id="CHEBI:33019"/>
        <dbReference type="ChEBI" id="CHEBI:142516"/>
        <dbReference type="EC" id="2.7.7.108"/>
    </reaction>
</comment>
<dbReference type="Proteomes" id="UP000274350">
    <property type="component" value="Chromosome"/>
</dbReference>
<evidence type="ECO:0000256" key="5">
    <source>
        <dbReference type="ARBA" id="ARBA00022741"/>
    </source>
</evidence>
<feature type="binding site" evidence="8">
    <location>
        <position position="181"/>
    </location>
    <ligand>
        <name>ATP</name>
        <dbReference type="ChEBI" id="CHEBI:30616"/>
    </ligand>
</feature>
<keyword evidence="7 8" id="KW-0460">Magnesium</keyword>
<protein>
    <recommendedName>
        <fullName evidence="8">Protein nucleotidyltransferase YdiU</fullName>
        <ecNumber evidence="8">2.7.7.-</ecNumber>
    </recommendedName>
    <alternativeName>
        <fullName evidence="8">Protein adenylyltransferase YdiU</fullName>
        <ecNumber evidence="8">2.7.7.108</ecNumber>
    </alternativeName>
    <alternativeName>
        <fullName evidence="8">Protein uridylyltransferase YdiU</fullName>
        <ecNumber evidence="8">2.7.7.-</ecNumber>
    </alternativeName>
</protein>
<evidence type="ECO:0000256" key="4">
    <source>
        <dbReference type="ARBA" id="ARBA00022723"/>
    </source>
</evidence>
<comment type="catalytic activity">
    <reaction evidence="8">
        <text>L-histidyl-[protein] + UTP = N(tele)-(5'-uridylyl)-L-histidyl-[protein] + diphosphate</text>
        <dbReference type="Rhea" id="RHEA:83891"/>
        <dbReference type="Rhea" id="RHEA-COMP:9745"/>
        <dbReference type="Rhea" id="RHEA-COMP:20239"/>
        <dbReference type="ChEBI" id="CHEBI:29979"/>
        <dbReference type="ChEBI" id="CHEBI:33019"/>
        <dbReference type="ChEBI" id="CHEBI:46398"/>
        <dbReference type="ChEBI" id="CHEBI:233474"/>
    </reaction>
</comment>
<name>A0A6M4A618_9BURK</name>
<dbReference type="EC" id="2.7.7.108" evidence="8"/>
<dbReference type="GO" id="GO:0000287">
    <property type="term" value="F:magnesium ion binding"/>
    <property type="evidence" value="ECO:0007669"/>
    <property type="project" value="UniProtKB-UniRule"/>
</dbReference>
<dbReference type="GO" id="GO:0070733">
    <property type="term" value="F:AMPylase activity"/>
    <property type="evidence" value="ECO:0007669"/>
    <property type="project" value="UniProtKB-EC"/>
</dbReference>
<dbReference type="EMBL" id="CP051152">
    <property type="protein sequence ID" value="QJQ06812.1"/>
    <property type="molecule type" value="Genomic_DNA"/>
</dbReference>
<reference evidence="9 10" key="1">
    <citation type="journal article" date="2019" name="Int. J. Syst. Evol. Microbiol.">
        <title>Undibacterium piscinae sp. nov., isolated from Korean shiner intestine.</title>
        <authorList>
            <person name="Lee S.Y."/>
            <person name="Kang W."/>
            <person name="Kim P.S."/>
            <person name="Kim H.S."/>
            <person name="Sung H."/>
            <person name="Shin N.R."/>
            <person name="Whon T.W."/>
            <person name="Yun J.H."/>
            <person name="Lee J.Y."/>
            <person name="Lee J.Y."/>
            <person name="Jung M.J."/>
            <person name="Jeong Y.S."/>
            <person name="Tak E.J."/>
            <person name="Han J.E."/>
            <person name="Hyun D.W."/>
            <person name="Kang M.S."/>
            <person name="Lee K.E."/>
            <person name="Lee B.H."/>
            <person name="Bae J.W."/>
        </authorList>
    </citation>
    <scope>NUCLEOTIDE SEQUENCE [LARGE SCALE GENOMIC DNA]</scope>
    <source>
        <strain evidence="9 10">S11R28</strain>
    </source>
</reference>
<evidence type="ECO:0000313" key="9">
    <source>
        <dbReference type="EMBL" id="QJQ06812.1"/>
    </source>
</evidence>
<dbReference type="HAMAP" id="MF_00692">
    <property type="entry name" value="SelO"/>
    <property type="match status" value="1"/>
</dbReference>
<evidence type="ECO:0000256" key="1">
    <source>
        <dbReference type="ARBA" id="ARBA00009747"/>
    </source>
</evidence>
<comment type="catalytic activity">
    <reaction evidence="8">
        <text>L-seryl-[protein] + UTP = O-(5'-uridylyl)-L-seryl-[protein] + diphosphate</text>
        <dbReference type="Rhea" id="RHEA:64604"/>
        <dbReference type="Rhea" id="RHEA-COMP:9863"/>
        <dbReference type="Rhea" id="RHEA-COMP:16635"/>
        <dbReference type="ChEBI" id="CHEBI:29999"/>
        <dbReference type="ChEBI" id="CHEBI:33019"/>
        <dbReference type="ChEBI" id="CHEBI:46398"/>
        <dbReference type="ChEBI" id="CHEBI:156051"/>
    </reaction>
</comment>
<proteinExistence type="inferred from homology"/>
<accession>A0A6M4A618</accession>
<dbReference type="KEGG" id="upi:EJG51_014290"/>
<comment type="catalytic activity">
    <reaction evidence="8">
        <text>L-tyrosyl-[protein] + UTP = O-(5'-uridylyl)-L-tyrosyl-[protein] + diphosphate</text>
        <dbReference type="Rhea" id="RHEA:83887"/>
        <dbReference type="Rhea" id="RHEA-COMP:10136"/>
        <dbReference type="Rhea" id="RHEA-COMP:20238"/>
        <dbReference type="ChEBI" id="CHEBI:33019"/>
        <dbReference type="ChEBI" id="CHEBI:46398"/>
        <dbReference type="ChEBI" id="CHEBI:46858"/>
        <dbReference type="ChEBI" id="CHEBI:90602"/>
    </reaction>
</comment>